<keyword evidence="7" id="KW-1185">Reference proteome</keyword>
<dbReference type="GO" id="GO:0051539">
    <property type="term" value="F:4 iron, 4 sulfur cluster binding"/>
    <property type="evidence" value="ECO:0007669"/>
    <property type="project" value="UniProtKB-KW"/>
</dbReference>
<evidence type="ECO:0000256" key="5">
    <source>
        <dbReference type="ARBA" id="ARBA00023014"/>
    </source>
</evidence>
<keyword evidence="1" id="KW-0004">4Fe-4S</keyword>
<sequence>MTKQRDMKCDVVVVGGGSAGVAAAIGAAQTGADTILIEKNPYFGGAATHSSVLTYCGFFTQGNPPEQIVGGVGQKVLNNLSKIGMYDGPKRTPHTGTVIVLLDPEATKIALDNCIAENNVKPLLHVQVIGTNVEDGKIKAIECVDHSGRFTIEAEAFIDASGEANLTALAGGEYICGNEKGTFQAGTLMIRIGGVREESNAHPLEVQKAIKLGKEHGIAALTKELGTIVRMPGSKDVLAILADEGVNGLDSVSMTKAEMSARKQAWGYLEAFKKYLPGFENAYLVQTGPQIGIRETRHIVGDYILTHSDVLNARRHNDSIGRGGWPMESHSEPGAPNVWQSIANNSYYDIPLRSLKVRNINNLWAAGRTIACDPDAFASVRVMGTAFATGHAAGVTAALYCQHGFVDPVSVRNELLIQDAII</sequence>
<accession>A0A1B1Z927</accession>
<dbReference type="KEGG" id="far:ABE41_018135"/>
<evidence type="ECO:0000313" key="7">
    <source>
        <dbReference type="Proteomes" id="UP000077412"/>
    </source>
</evidence>
<dbReference type="Gene3D" id="3.50.50.60">
    <property type="entry name" value="FAD/NAD(P)-binding domain"/>
    <property type="match status" value="1"/>
</dbReference>
<keyword evidence="3" id="KW-0560">Oxidoreductase</keyword>
<keyword evidence="2" id="KW-0479">Metal-binding</keyword>
<evidence type="ECO:0000256" key="2">
    <source>
        <dbReference type="ARBA" id="ARBA00022723"/>
    </source>
</evidence>
<dbReference type="PANTHER" id="PTHR43498:SF1">
    <property type="entry name" value="COB--COM HETERODISULFIDE REDUCTASE IRON-SULFUR SUBUNIT A"/>
    <property type="match status" value="1"/>
</dbReference>
<dbReference type="GO" id="GO:0016491">
    <property type="term" value="F:oxidoreductase activity"/>
    <property type="evidence" value="ECO:0007669"/>
    <property type="project" value="UniProtKB-KW"/>
</dbReference>
<dbReference type="RefSeq" id="WP_066293429.1">
    <property type="nucleotide sequence ID" value="NZ_CP016761.1"/>
</dbReference>
<dbReference type="InterPro" id="IPR039650">
    <property type="entry name" value="HdrA-like"/>
</dbReference>
<keyword evidence="4" id="KW-0408">Iron</keyword>
<evidence type="ECO:0000256" key="4">
    <source>
        <dbReference type="ARBA" id="ARBA00023004"/>
    </source>
</evidence>
<organism evidence="6 7">
    <name type="scientific">Fictibacillus arsenicus</name>
    <dbReference type="NCBI Taxonomy" id="255247"/>
    <lineage>
        <taxon>Bacteria</taxon>
        <taxon>Bacillati</taxon>
        <taxon>Bacillota</taxon>
        <taxon>Bacilli</taxon>
        <taxon>Bacillales</taxon>
        <taxon>Fictibacillaceae</taxon>
        <taxon>Fictibacillus</taxon>
    </lineage>
</organism>
<dbReference type="OrthoDB" id="9777740at2"/>
<dbReference type="Pfam" id="PF12831">
    <property type="entry name" value="FAD_oxidored"/>
    <property type="match status" value="1"/>
</dbReference>
<dbReference type="PANTHER" id="PTHR43498">
    <property type="entry name" value="FERREDOXIN:COB-COM HETERODISULFIDE REDUCTASE SUBUNIT A"/>
    <property type="match status" value="1"/>
</dbReference>
<dbReference type="AlphaFoldDB" id="A0A1B1Z927"/>
<dbReference type="InterPro" id="IPR036188">
    <property type="entry name" value="FAD/NAD-bd_sf"/>
</dbReference>
<dbReference type="SUPFAM" id="SSF51905">
    <property type="entry name" value="FAD/NAD(P)-binding domain"/>
    <property type="match status" value="1"/>
</dbReference>
<gene>
    <name evidence="6" type="ORF">ABE41_018135</name>
</gene>
<reference evidence="6 7" key="1">
    <citation type="submission" date="2016-08" db="EMBL/GenBank/DDBJ databases">
        <title>Complete genome sequence of Fictibacillus arsenicus G25-54, a strain with toxicity to nematodes and a potential arsenic-resistance activity.</title>
        <authorList>
            <person name="Zheng Z."/>
        </authorList>
    </citation>
    <scope>NUCLEOTIDE SEQUENCE [LARGE SCALE GENOMIC DNA]</scope>
    <source>
        <strain evidence="6 7">G25-54</strain>
    </source>
</reference>
<keyword evidence="5" id="KW-0411">Iron-sulfur</keyword>
<dbReference type="Proteomes" id="UP000077412">
    <property type="component" value="Chromosome"/>
</dbReference>
<proteinExistence type="predicted"/>
<protein>
    <submittedName>
        <fullName evidence="6">FAD-dependent oxidoreductase</fullName>
    </submittedName>
</protein>
<dbReference type="GO" id="GO:0046872">
    <property type="term" value="F:metal ion binding"/>
    <property type="evidence" value="ECO:0007669"/>
    <property type="project" value="UniProtKB-KW"/>
</dbReference>
<evidence type="ECO:0000256" key="3">
    <source>
        <dbReference type="ARBA" id="ARBA00023002"/>
    </source>
</evidence>
<name>A0A1B1Z927_9BACL</name>
<dbReference type="STRING" id="255247.ABE41_018135"/>
<dbReference type="EMBL" id="CP016761">
    <property type="protein sequence ID" value="ANX13935.1"/>
    <property type="molecule type" value="Genomic_DNA"/>
</dbReference>
<evidence type="ECO:0000256" key="1">
    <source>
        <dbReference type="ARBA" id="ARBA00022485"/>
    </source>
</evidence>
<evidence type="ECO:0000313" key="6">
    <source>
        <dbReference type="EMBL" id="ANX13935.1"/>
    </source>
</evidence>